<proteinExistence type="predicted"/>
<dbReference type="InterPro" id="IPR014746">
    <property type="entry name" value="Gln_synth/guanido_kin_cat_dom"/>
</dbReference>
<dbReference type="SUPFAM" id="SSF55931">
    <property type="entry name" value="Glutamine synthetase/guanido kinase"/>
    <property type="match status" value="1"/>
</dbReference>
<comment type="catalytic activity">
    <reaction evidence="1">
        <text>L-cysteine + L-glutamate + ATP = gamma-L-glutamyl-L-cysteine + ADP + phosphate + H(+)</text>
        <dbReference type="Rhea" id="RHEA:13285"/>
        <dbReference type="ChEBI" id="CHEBI:15378"/>
        <dbReference type="ChEBI" id="CHEBI:29985"/>
        <dbReference type="ChEBI" id="CHEBI:30616"/>
        <dbReference type="ChEBI" id="CHEBI:35235"/>
        <dbReference type="ChEBI" id="CHEBI:43474"/>
        <dbReference type="ChEBI" id="CHEBI:58173"/>
        <dbReference type="ChEBI" id="CHEBI:456216"/>
        <dbReference type="EC" id="6.3.2.2"/>
    </reaction>
</comment>
<dbReference type="PANTHER" id="PTHR36510">
    <property type="entry name" value="GLUTAMATE--CYSTEINE LIGASE 2-RELATED"/>
    <property type="match status" value="1"/>
</dbReference>
<organism evidence="2 3">
    <name type="scientific">Planktothrix mougeotii LEGE 06226</name>
    <dbReference type="NCBI Taxonomy" id="1828728"/>
    <lineage>
        <taxon>Bacteria</taxon>
        <taxon>Bacillati</taxon>
        <taxon>Cyanobacteriota</taxon>
        <taxon>Cyanophyceae</taxon>
        <taxon>Oscillatoriophycideae</taxon>
        <taxon>Oscillatoriales</taxon>
        <taxon>Microcoleaceae</taxon>
        <taxon>Planktothrix</taxon>
    </lineage>
</organism>
<accession>A0ABR9UCR3</accession>
<keyword evidence="3" id="KW-1185">Reference proteome</keyword>
<dbReference type="InterPro" id="IPR011792">
    <property type="entry name" value="GshA_cyano"/>
</dbReference>
<dbReference type="PANTHER" id="PTHR36510:SF1">
    <property type="entry name" value="GLUTAMATE--CYSTEINE LIGASE 2-RELATED"/>
    <property type="match status" value="1"/>
</dbReference>
<protein>
    <submittedName>
        <fullName evidence="2">Glutamate--cysteine ligase</fullName>
        <ecNumber evidence="2">6.3.2.2</ecNumber>
    </submittedName>
</protein>
<reference evidence="2 3" key="1">
    <citation type="submission" date="2020-10" db="EMBL/GenBank/DDBJ databases">
        <authorList>
            <person name="Castelo-Branco R."/>
            <person name="Eusebio N."/>
            <person name="Adriana R."/>
            <person name="Vieira A."/>
            <person name="Brugerolle De Fraissinette N."/>
            <person name="Rezende De Castro R."/>
            <person name="Schneider M.P."/>
            <person name="Vasconcelos V."/>
            <person name="Leao P.N."/>
        </authorList>
    </citation>
    <scope>NUCLEOTIDE SEQUENCE [LARGE SCALE GENOMIC DNA]</scope>
    <source>
        <strain evidence="2 3">LEGE 06226</strain>
    </source>
</reference>
<gene>
    <name evidence="2" type="primary">gshA</name>
    <name evidence="2" type="ORF">IQ236_13615</name>
</gene>
<sequence>MLLTKGFELEMFLGTPQGDPIPLAEQIAGKVDRFMLETDERHIEYTTEPLHSYEQLLSQLILPRIQLREYLKTLGDYTVIPGSTLSLGGSDRFYRSGDTNPYLEYIERHHGTNVVTASVHINIGFSDPELLIRACRLIKMEAPLYLALSASSPFLDNQITGYHSTRWHILPHSQYHIPLFESHAEYIEWVEGHLAAGTMFNVRHHWDNVRPNGDRRPYDINRLELRICDLVTDPHSLLAITALLEARLLQLINDPRIDPLEMSQLPATTRKQDLIDLTKANEAAVKVSSLEAELRHWQDGRKILARHWINEIYNDVLPLVKQQGFDHFLSPIQTILQEGNTAQKWLKMYDQGYDIRSIITQDIQEMAKQELDHF</sequence>
<dbReference type="InterPro" id="IPR050141">
    <property type="entry name" value="GCL_type2/YbdK_subfam"/>
</dbReference>
<dbReference type="InterPro" id="IPR006336">
    <property type="entry name" value="GCS2"/>
</dbReference>
<dbReference type="NCBIfam" id="TIGR02048">
    <property type="entry name" value="gshA_cyano"/>
    <property type="match status" value="1"/>
</dbReference>
<dbReference type="Gene3D" id="3.30.590.20">
    <property type="match status" value="1"/>
</dbReference>
<comment type="caution">
    <text evidence="2">The sequence shown here is derived from an EMBL/GenBank/DDBJ whole genome shotgun (WGS) entry which is preliminary data.</text>
</comment>
<dbReference type="RefSeq" id="WP_193869759.1">
    <property type="nucleotide sequence ID" value="NZ_JADEWU010000028.1"/>
</dbReference>
<dbReference type="EC" id="6.3.2.2" evidence="2"/>
<dbReference type="Pfam" id="PF04107">
    <property type="entry name" value="GCS2"/>
    <property type="match status" value="1"/>
</dbReference>
<evidence type="ECO:0000313" key="3">
    <source>
        <dbReference type="Proteomes" id="UP000640725"/>
    </source>
</evidence>
<keyword evidence="2" id="KW-0436">Ligase</keyword>
<name>A0ABR9UCR3_9CYAN</name>
<evidence type="ECO:0000313" key="2">
    <source>
        <dbReference type="EMBL" id="MBE9144248.1"/>
    </source>
</evidence>
<dbReference type="Proteomes" id="UP000640725">
    <property type="component" value="Unassembled WGS sequence"/>
</dbReference>
<dbReference type="EMBL" id="JADEWU010000028">
    <property type="protein sequence ID" value="MBE9144248.1"/>
    <property type="molecule type" value="Genomic_DNA"/>
</dbReference>
<dbReference type="GO" id="GO:0004357">
    <property type="term" value="F:glutamate-cysteine ligase activity"/>
    <property type="evidence" value="ECO:0007669"/>
    <property type="project" value="UniProtKB-EC"/>
</dbReference>
<evidence type="ECO:0000256" key="1">
    <source>
        <dbReference type="ARBA" id="ARBA00048819"/>
    </source>
</evidence>